<reference evidence="8 9" key="1">
    <citation type="submission" date="2018-12" db="EMBL/GenBank/DDBJ databases">
        <authorList>
            <consortium name="Pathogen Informatics"/>
        </authorList>
    </citation>
    <scope>NUCLEOTIDE SEQUENCE [LARGE SCALE GENOMIC DNA]</scope>
    <source>
        <strain evidence="8 9">NCTC12871</strain>
    </source>
</reference>
<evidence type="ECO:0000259" key="7">
    <source>
        <dbReference type="Pfam" id="PF00294"/>
    </source>
</evidence>
<proteinExistence type="inferred from homology"/>
<dbReference type="EMBL" id="LR134510">
    <property type="protein sequence ID" value="VEJ09493.1"/>
    <property type="molecule type" value="Genomic_DNA"/>
</dbReference>
<dbReference type="RefSeq" id="WP_126599473.1">
    <property type="nucleotide sequence ID" value="NZ_LR134510.1"/>
</dbReference>
<dbReference type="GO" id="GO:0016052">
    <property type="term" value="P:carbohydrate catabolic process"/>
    <property type="evidence" value="ECO:0007669"/>
    <property type="project" value="UniProtKB-ARBA"/>
</dbReference>
<protein>
    <recommendedName>
        <fullName evidence="6">Phosphofructokinase</fullName>
    </recommendedName>
</protein>
<dbReference type="GO" id="GO:0044281">
    <property type="term" value="P:small molecule metabolic process"/>
    <property type="evidence" value="ECO:0007669"/>
    <property type="project" value="UniProtKB-ARBA"/>
</dbReference>
<dbReference type="KEGG" id="adp:NCTC12871_00955"/>
<dbReference type="PANTHER" id="PTHR46566">
    <property type="entry name" value="1-PHOSPHOFRUCTOKINASE-RELATED"/>
    <property type="match status" value="1"/>
</dbReference>
<dbReference type="GO" id="GO:0008443">
    <property type="term" value="F:phosphofructokinase activity"/>
    <property type="evidence" value="ECO:0007669"/>
    <property type="project" value="TreeGrafter"/>
</dbReference>
<dbReference type="AlphaFoldDB" id="A0A448TUH2"/>
<dbReference type="Proteomes" id="UP000279799">
    <property type="component" value="Chromosome"/>
</dbReference>
<keyword evidence="4 8" id="KW-0418">Kinase</keyword>
<dbReference type="CDD" id="cd01164">
    <property type="entry name" value="FruK_PfkB_like"/>
    <property type="match status" value="1"/>
</dbReference>
<name>A0A448TUH2_9PAST</name>
<dbReference type="SUPFAM" id="SSF53613">
    <property type="entry name" value="Ribokinase-like"/>
    <property type="match status" value="1"/>
</dbReference>
<evidence type="ECO:0000256" key="1">
    <source>
        <dbReference type="ARBA" id="ARBA00010688"/>
    </source>
</evidence>
<evidence type="ECO:0000256" key="6">
    <source>
        <dbReference type="PIRNR" id="PIRNR000535"/>
    </source>
</evidence>
<dbReference type="InterPro" id="IPR017583">
    <property type="entry name" value="Tagatose/fructose_Pkinase"/>
</dbReference>
<dbReference type="Gene3D" id="3.40.1190.20">
    <property type="match status" value="1"/>
</dbReference>
<sequence>MRFLTVTLNPAIDLVGVTEILRIGDVNSIKTLSQHPAGKGINVAQVLRKLDVQVTATGFLGWENVGVFQQLFQENQISDEFIYLDGQTRTNIKITSAGDTTDLNFTGFQVSPEQWALLCERSQDWHERFDCVLICGSLPQGVSAEMFAEWCHELTRQGVHWVLDTSKAALKLAVAAKPILIKPNSEELQVLAGNSKLTTIEEQCRLAKKICQEYTQYVLLSGGEKGAYLISRHNDEIYHAVLPCKKVISTTGAGDSLLASFIAYFLDKHSDIEVALKHAVVIATLVVESSGIDWQSDEVKKRLPFVQSSHFLLNY</sequence>
<keyword evidence="3" id="KW-0547">Nucleotide-binding</keyword>
<dbReference type="InterPro" id="IPR029056">
    <property type="entry name" value="Ribokinase-like"/>
</dbReference>
<dbReference type="FunFam" id="3.40.1190.20:FF:000001">
    <property type="entry name" value="Phosphofructokinase"/>
    <property type="match status" value="1"/>
</dbReference>
<dbReference type="Pfam" id="PF00294">
    <property type="entry name" value="PfkB"/>
    <property type="match status" value="1"/>
</dbReference>
<keyword evidence="9" id="KW-1185">Reference proteome</keyword>
<accession>A0A448TUH2</accession>
<evidence type="ECO:0000256" key="2">
    <source>
        <dbReference type="ARBA" id="ARBA00022679"/>
    </source>
</evidence>
<dbReference type="OrthoDB" id="9801219at2"/>
<dbReference type="PANTHER" id="PTHR46566:SF5">
    <property type="entry name" value="1-PHOSPHOFRUCTOKINASE"/>
    <property type="match status" value="1"/>
</dbReference>
<evidence type="ECO:0000256" key="3">
    <source>
        <dbReference type="ARBA" id="ARBA00022741"/>
    </source>
</evidence>
<dbReference type="InterPro" id="IPR011611">
    <property type="entry name" value="PfkB_dom"/>
</dbReference>
<evidence type="ECO:0000256" key="4">
    <source>
        <dbReference type="ARBA" id="ARBA00022777"/>
    </source>
</evidence>
<dbReference type="GO" id="GO:0005829">
    <property type="term" value="C:cytosol"/>
    <property type="evidence" value="ECO:0007669"/>
    <property type="project" value="TreeGrafter"/>
</dbReference>
<dbReference type="PIRSF" id="PIRSF000535">
    <property type="entry name" value="1PFK/6PFK/LacC"/>
    <property type="match status" value="1"/>
</dbReference>
<keyword evidence="2 6" id="KW-0808">Transferase</keyword>
<keyword evidence="5" id="KW-0067">ATP-binding</keyword>
<evidence type="ECO:0000313" key="9">
    <source>
        <dbReference type="Proteomes" id="UP000279799"/>
    </source>
</evidence>
<feature type="domain" description="Carbohydrate kinase PfkB" evidence="7">
    <location>
        <begin position="12"/>
        <end position="291"/>
    </location>
</feature>
<evidence type="ECO:0000256" key="5">
    <source>
        <dbReference type="ARBA" id="ARBA00022840"/>
    </source>
</evidence>
<dbReference type="NCBIfam" id="TIGR03168">
    <property type="entry name" value="1-PFK"/>
    <property type="match status" value="1"/>
</dbReference>
<dbReference type="GO" id="GO:0005524">
    <property type="term" value="F:ATP binding"/>
    <property type="evidence" value="ECO:0007669"/>
    <property type="project" value="UniProtKB-KW"/>
</dbReference>
<evidence type="ECO:0000313" key="8">
    <source>
        <dbReference type="EMBL" id="VEJ09493.1"/>
    </source>
</evidence>
<comment type="similarity">
    <text evidence="1 6">Belongs to the carbohydrate kinase PfkB family.</text>
</comment>
<gene>
    <name evidence="8" type="primary">fruK</name>
    <name evidence="8" type="ORF">NCTC12871_00955</name>
</gene>
<organism evidence="8 9">
    <name type="scientific">Actinobacillus delphinicola</name>
    <dbReference type="NCBI Taxonomy" id="51161"/>
    <lineage>
        <taxon>Bacteria</taxon>
        <taxon>Pseudomonadati</taxon>
        <taxon>Pseudomonadota</taxon>
        <taxon>Gammaproteobacteria</taxon>
        <taxon>Pasteurellales</taxon>
        <taxon>Pasteurellaceae</taxon>
        <taxon>Actinobacillus</taxon>
    </lineage>
</organism>